<evidence type="ECO:0000256" key="2">
    <source>
        <dbReference type="SAM" id="Phobius"/>
    </source>
</evidence>
<feature type="compositionally biased region" description="Basic and acidic residues" evidence="1">
    <location>
        <begin position="128"/>
        <end position="164"/>
    </location>
</feature>
<reference evidence="3 4" key="1">
    <citation type="submission" date="2016-01" db="EMBL/GenBank/DDBJ databases">
        <title>Complete genome and mega plasmid sequence of Sphingomonas panacis DCY99 elicits systemic resistance in rice to Xanthomonas oryzae.</title>
        <authorList>
            <person name="Kim Y.J."/>
            <person name="Yang D.C."/>
            <person name="Sing P."/>
        </authorList>
    </citation>
    <scope>NUCLEOTIDE SEQUENCE [LARGE SCALE GENOMIC DNA]</scope>
    <source>
        <strain evidence="3 4">DCY99</strain>
    </source>
</reference>
<organism evidence="3 4">
    <name type="scientific">Sphingomonas panacis</name>
    <dbReference type="NCBI Taxonomy" id="1560345"/>
    <lineage>
        <taxon>Bacteria</taxon>
        <taxon>Pseudomonadati</taxon>
        <taxon>Pseudomonadota</taxon>
        <taxon>Alphaproteobacteria</taxon>
        <taxon>Sphingomonadales</taxon>
        <taxon>Sphingomonadaceae</taxon>
        <taxon>Sphingomonas</taxon>
    </lineage>
</organism>
<feature type="transmembrane region" description="Helical" evidence="2">
    <location>
        <begin position="7"/>
        <end position="27"/>
    </location>
</feature>
<evidence type="ECO:0000313" key="4">
    <source>
        <dbReference type="Proteomes" id="UP000094256"/>
    </source>
</evidence>
<keyword evidence="4" id="KW-1185">Reference proteome</keyword>
<dbReference type="OrthoDB" id="7161229at2"/>
<keyword evidence="2" id="KW-0472">Membrane</keyword>
<feature type="compositionally biased region" description="Low complexity" evidence="1">
    <location>
        <begin position="167"/>
        <end position="194"/>
    </location>
</feature>
<dbReference type="AlphaFoldDB" id="A0A1B3Z5R3"/>
<dbReference type="Proteomes" id="UP000094256">
    <property type="component" value="Chromosome"/>
</dbReference>
<keyword evidence="2" id="KW-1133">Transmembrane helix</keyword>
<evidence type="ECO:0000256" key="1">
    <source>
        <dbReference type="SAM" id="MobiDB-lite"/>
    </source>
</evidence>
<dbReference type="RefSeq" id="WP_069203359.1">
    <property type="nucleotide sequence ID" value="NZ_CP014168.1"/>
</dbReference>
<dbReference type="EMBL" id="CP014168">
    <property type="protein sequence ID" value="AOH82775.1"/>
    <property type="molecule type" value="Genomic_DNA"/>
</dbReference>
<feature type="compositionally biased region" description="Pro residues" evidence="1">
    <location>
        <begin position="92"/>
        <end position="127"/>
    </location>
</feature>
<dbReference type="PRINTS" id="PR01217">
    <property type="entry name" value="PRICHEXTENSN"/>
</dbReference>
<keyword evidence="2" id="KW-0812">Transmembrane</keyword>
<dbReference type="STRING" id="1560345.AWL63_01050"/>
<evidence type="ECO:0000313" key="3">
    <source>
        <dbReference type="EMBL" id="AOH82775.1"/>
    </source>
</evidence>
<name>A0A1B3Z5R3_9SPHN</name>
<sequence length="348" mass="36699">MQRAEKIGLGVAFAGHILLFALLSVSFHPPIDPALYKPKPIEVSLAEDVALEAQAPKAVEPPAQSKAPDQGAPEDAAPPAPQPEPEPEPEKAPAPPKPQPKPEPPAKAPPKPAAKPEPAPAPKPKPVPKPEKPKPEKKPVEAKESKAEPKKTTAKPDSKAEAKKSPAKPNTAKAEPKHAAAAPTKAQTPPSKAKGTGSNAKSTLKRPRGSLLDDDFRKGLVQTPSPSKSVAPIAAKIDAKSLASIQQAIQRQIQPCADKQVIPGPGATDIVTVLNLRLNKDGTLSATPKMVRQSGTDDQNERYAQRVVDLGVAAFKGCSPLKLPPEYYSTPSGGWNNLNYIWKLGGSR</sequence>
<feature type="region of interest" description="Disordered" evidence="1">
    <location>
        <begin position="54"/>
        <end position="212"/>
    </location>
</feature>
<dbReference type="KEGG" id="span:AWL63_01050"/>
<accession>A0A1B3Z5R3</accession>
<proteinExistence type="predicted"/>
<protein>
    <submittedName>
        <fullName evidence="3">Cell envelope biogenesis protein TolA</fullName>
    </submittedName>
</protein>
<gene>
    <name evidence="3" type="ORF">AWL63_01050</name>
</gene>